<feature type="compositionally biased region" description="Basic and acidic residues" evidence="2">
    <location>
        <begin position="508"/>
        <end position="519"/>
    </location>
</feature>
<keyword evidence="3" id="KW-0472">Membrane</keyword>
<reference evidence="5 6" key="1">
    <citation type="submission" date="2013-02" db="EMBL/GenBank/DDBJ databases">
        <title>The Genome Sequence of Plasmodium inui San Antonio 1.</title>
        <authorList>
            <consortium name="The Broad Institute Genome Sequencing Platform"/>
            <consortium name="The Broad Institute Genome Sequencing Center for Infectious Disease"/>
            <person name="Neafsey D."/>
            <person name="Cheeseman I."/>
            <person name="Volkman S."/>
            <person name="Adams J."/>
            <person name="Walker B."/>
            <person name="Young S.K."/>
            <person name="Zeng Q."/>
            <person name="Gargeya S."/>
            <person name="Fitzgerald M."/>
            <person name="Haas B."/>
            <person name="Abouelleil A."/>
            <person name="Alvarado L."/>
            <person name="Arachchi H.M."/>
            <person name="Berlin A.M."/>
            <person name="Chapman S.B."/>
            <person name="Dewar J."/>
            <person name="Goldberg J."/>
            <person name="Griggs A."/>
            <person name="Gujja S."/>
            <person name="Hansen M."/>
            <person name="Howarth C."/>
            <person name="Imamovic A."/>
            <person name="Larimer J."/>
            <person name="McCowan C."/>
            <person name="Murphy C."/>
            <person name="Neiman D."/>
            <person name="Pearson M."/>
            <person name="Priest M."/>
            <person name="Roberts A."/>
            <person name="Saif S."/>
            <person name="Shea T."/>
            <person name="Sisk P."/>
            <person name="Sykes S."/>
            <person name="Wortman J."/>
            <person name="Nusbaum C."/>
            <person name="Birren B."/>
        </authorList>
    </citation>
    <scope>NUCLEOTIDE SEQUENCE [LARGE SCALE GENOMIC DNA]</scope>
    <source>
        <strain evidence="5 6">San Antonio 1</strain>
    </source>
</reference>
<feature type="compositionally biased region" description="Acidic residues" evidence="2">
    <location>
        <begin position="165"/>
        <end position="185"/>
    </location>
</feature>
<feature type="compositionally biased region" description="Basic and acidic residues" evidence="2">
    <location>
        <begin position="844"/>
        <end position="853"/>
    </location>
</feature>
<sequence length="1188" mass="134833">MILHRISLPVFYYLFIFAYLHFETAQSKLNIVTNDDNRFVSGFFGSANGPVNDSADGGDDEGPKDKNDEKKPKNVAHDGSEDSKNETTPPNDDNNEGAINSQKVSPVDAASYSPTASNTANYTPSDGIEVRFVPSGSDSLSSESAPIQAAPVAGNESHNSSSGPNDDDDGDDDDDDEDDSDDNDSDEAKKRGATHQSIPTTPPMTINLPILTFMNKHPMQAKMNKNREFGNLYSLHDKTTPQINHVNYFKKELQNEFAFKNGLYFSATSVKEYNQRVDPSKHAYIKLPEDTMVLVITGNKFFFQDLVYSKNKYNAIKKKFSFLMNSMISSLKKKYFFKNYDYQYLYKDDTFAYDQTKRLLDMELLGEISHATQTISVDEEKNKKVTMHKVYGGWFDFLGILVVNGYTMKPEESDNMTQNKAALDVVPKHMLQEFKDLVIKKNDGYDNGYAVGLWRDFPNDKFVPWRYSVELFLWDLLNVLPHELPHPANLIMTYQGDALTKGEEKQVQKEAGKEAEKPDNQLLSGQAELKESQQVDDSANRGEKRSREEILNWHQVIQNKIASYPGFEVKIVAANDYLKAIGYSNEIFARYYNAKNGNAYIFLILINKDFFVDEFVQKGSTHEEYLQAKQNYFSQKMNEILEGLERLLEELREELFPNEERTKPVITFYNYLADEQNYDKLNPHILGEIAGITKHLKCDEMRNNDDDRCTKDISLHHKYGGWFEFAGAINVKNVNFVPTKYENHGEFLKKKYEDAILTQANCNCQDAWLWKDLPEQNMAPYRYPLQVFALENPQFNILNLKEMHPFVVMDILNKGLQALKVQSKKQNIALEEEEREFVTTIHEGSSRSDDSTHCDSGNNSLSASQTKFNYLARECMKKNEVEASQMANTVYNNPEDDDEAGEIDQNEYITENAESDGTSEAEETEYTEDKYIEEEEIDRAEYVEVNEGFSSKPDTQPIPQVEYEYDARTNQEHLSSNDAFSTTGSDGAEGNTHESILFRDITKNFGDNEVLGGSKRDGSDVLKAGDFGISRGLRAVTDLVNKHLASGKGRDGSGNGDDDNDDDDNDDEDNDDYDIYNDISSEGGNDDGDDDDDEDNDKVNLYATNDYLQKHVFGTQAPSSPDFMSKAYIFIIVCLICICIALVVSTAMRLYDTLLKRKVVDMNRTVLSFNTHQDIPVVHGIPAPWMNA</sequence>
<feature type="coiled-coil region" evidence="1">
    <location>
        <begin position="634"/>
        <end position="661"/>
    </location>
</feature>
<evidence type="ECO:0000256" key="1">
    <source>
        <dbReference type="SAM" id="Coils"/>
    </source>
</evidence>
<evidence type="ECO:0000256" key="2">
    <source>
        <dbReference type="SAM" id="MobiDB-lite"/>
    </source>
</evidence>
<feature type="compositionally biased region" description="Polar residues" evidence="2">
    <location>
        <begin position="86"/>
        <end position="104"/>
    </location>
</feature>
<keyword evidence="6" id="KW-1185">Reference proteome</keyword>
<feature type="compositionally biased region" description="Acidic residues" evidence="2">
    <location>
        <begin position="1084"/>
        <end position="1096"/>
    </location>
</feature>
<dbReference type="Proteomes" id="UP000030640">
    <property type="component" value="Unassembled WGS sequence"/>
</dbReference>
<feature type="region of interest" description="Disordered" evidence="2">
    <location>
        <begin position="508"/>
        <end position="544"/>
    </location>
</feature>
<dbReference type="EMBL" id="KI965473">
    <property type="protein sequence ID" value="EUD66235.1"/>
    <property type="molecule type" value="Genomic_DNA"/>
</dbReference>
<keyword evidence="1" id="KW-0175">Coiled coil</keyword>
<evidence type="ECO:0000256" key="3">
    <source>
        <dbReference type="SAM" id="Phobius"/>
    </source>
</evidence>
<feature type="compositionally biased region" description="Basic and acidic residues" evidence="2">
    <location>
        <begin position="528"/>
        <end position="544"/>
    </location>
</feature>
<evidence type="ECO:0000313" key="5">
    <source>
        <dbReference type="EMBL" id="EUD66235.1"/>
    </source>
</evidence>
<keyword evidence="4" id="KW-0732">Signal</keyword>
<feature type="region of interest" description="Disordered" evidence="2">
    <location>
        <begin position="1044"/>
        <end position="1098"/>
    </location>
</feature>
<name>W7A3K4_9APIC</name>
<feature type="compositionally biased region" description="Basic and acidic residues" evidence="2">
    <location>
        <begin position="61"/>
        <end position="85"/>
    </location>
</feature>
<feature type="compositionally biased region" description="Polar residues" evidence="2">
    <location>
        <begin position="112"/>
        <end position="124"/>
    </location>
</feature>
<dbReference type="VEuPathDB" id="PlasmoDB:C922_03430"/>
<proteinExistence type="predicted"/>
<feature type="transmembrane region" description="Helical" evidence="3">
    <location>
        <begin position="1127"/>
        <end position="1148"/>
    </location>
</feature>
<protein>
    <recommendedName>
        <fullName evidence="7">Cyanocobalamin reductase (cyanide-eliminating)</fullName>
    </recommendedName>
</protein>
<gene>
    <name evidence="5" type="ORF">C922_03430</name>
</gene>
<feature type="region of interest" description="Disordered" evidence="2">
    <location>
        <begin position="841"/>
        <end position="860"/>
    </location>
</feature>
<feature type="compositionally biased region" description="Acidic residues" evidence="2">
    <location>
        <begin position="1056"/>
        <end position="1075"/>
    </location>
</feature>
<evidence type="ECO:0008006" key="7">
    <source>
        <dbReference type="Google" id="ProtNLM"/>
    </source>
</evidence>
<feature type="compositionally biased region" description="Polar residues" evidence="2">
    <location>
        <begin position="136"/>
        <end position="145"/>
    </location>
</feature>
<dbReference type="RefSeq" id="XP_008817244.1">
    <property type="nucleotide sequence ID" value="XM_008819022.1"/>
</dbReference>
<keyword evidence="3" id="KW-1133">Transmembrane helix</keyword>
<feature type="region of interest" description="Disordered" evidence="2">
    <location>
        <begin position="46"/>
        <end position="206"/>
    </location>
</feature>
<organism evidence="5 6">
    <name type="scientific">Plasmodium inui San Antonio 1</name>
    <dbReference type="NCBI Taxonomy" id="1237626"/>
    <lineage>
        <taxon>Eukaryota</taxon>
        <taxon>Sar</taxon>
        <taxon>Alveolata</taxon>
        <taxon>Apicomplexa</taxon>
        <taxon>Aconoidasida</taxon>
        <taxon>Haemosporida</taxon>
        <taxon>Plasmodiidae</taxon>
        <taxon>Plasmodium</taxon>
        <taxon>Plasmodium (Plasmodium)</taxon>
    </lineage>
</organism>
<dbReference type="GeneID" id="20038704"/>
<dbReference type="OrthoDB" id="376656at2759"/>
<dbReference type="AlphaFoldDB" id="W7A3K4"/>
<accession>W7A3K4</accession>
<feature type="chain" id="PRO_5004890210" description="Cyanocobalamin reductase (cyanide-eliminating)" evidence="4">
    <location>
        <begin position="28"/>
        <end position="1188"/>
    </location>
</feature>
<evidence type="ECO:0000256" key="4">
    <source>
        <dbReference type="SAM" id="SignalP"/>
    </source>
</evidence>
<feature type="signal peptide" evidence="4">
    <location>
        <begin position="1"/>
        <end position="27"/>
    </location>
</feature>
<keyword evidence="3" id="KW-0812">Transmembrane</keyword>
<evidence type="ECO:0000313" key="6">
    <source>
        <dbReference type="Proteomes" id="UP000030640"/>
    </source>
</evidence>